<name>A0A6J6A7C7_9ZZZZ</name>
<dbReference type="EMBL" id="CAFBMT010000009">
    <property type="protein sequence ID" value="CAB4936508.1"/>
    <property type="molecule type" value="Genomic_DNA"/>
</dbReference>
<gene>
    <name evidence="4" type="ORF">UFOPK2656_01699</name>
    <name evidence="5" type="ORF">UFOPK3651_01841</name>
    <name evidence="6" type="ORF">UFOPK3931_00814</name>
    <name evidence="3" type="ORF">UFOPK4189_01746</name>
</gene>
<organism evidence="3">
    <name type="scientific">freshwater metagenome</name>
    <dbReference type="NCBI Taxonomy" id="449393"/>
    <lineage>
        <taxon>unclassified sequences</taxon>
        <taxon>metagenomes</taxon>
        <taxon>ecological metagenomes</taxon>
    </lineage>
</organism>
<evidence type="ECO:0000256" key="1">
    <source>
        <dbReference type="ARBA" id="ARBA00023125"/>
    </source>
</evidence>
<evidence type="ECO:0000313" key="6">
    <source>
        <dbReference type="EMBL" id="CAB4981160.1"/>
    </source>
</evidence>
<dbReference type="EMBL" id="CAFBOL010000014">
    <property type="protein sequence ID" value="CAB4981160.1"/>
    <property type="molecule type" value="Genomic_DNA"/>
</dbReference>
<evidence type="ECO:0000259" key="2">
    <source>
        <dbReference type="PROSITE" id="PS50977"/>
    </source>
</evidence>
<evidence type="ECO:0000313" key="3">
    <source>
        <dbReference type="EMBL" id="CAB4363977.1"/>
    </source>
</evidence>
<dbReference type="Pfam" id="PF00440">
    <property type="entry name" value="TetR_N"/>
    <property type="match status" value="1"/>
</dbReference>
<dbReference type="EMBL" id="CAESGF010000009">
    <property type="protein sequence ID" value="CAB4363977.1"/>
    <property type="molecule type" value="Genomic_DNA"/>
</dbReference>
<evidence type="ECO:0000313" key="4">
    <source>
        <dbReference type="EMBL" id="CAB4724911.1"/>
    </source>
</evidence>
<dbReference type="GO" id="GO:0003677">
    <property type="term" value="F:DNA binding"/>
    <property type="evidence" value="ECO:0007669"/>
    <property type="project" value="UniProtKB-KW"/>
</dbReference>
<dbReference type="Gene3D" id="1.10.357.10">
    <property type="entry name" value="Tetracycline Repressor, domain 2"/>
    <property type="match status" value="1"/>
</dbReference>
<dbReference type="InterPro" id="IPR001647">
    <property type="entry name" value="HTH_TetR"/>
</dbReference>
<accession>A0A6J6A7C7</accession>
<sequence length="186" mass="20398">MESRSPQDYFDTGMALLATGGVGAVTIARLCGELGVTKGSFYHHFRGVEDFRSQLLAHWAAEGELQLLSAAASEPNPVRRLDVIRELGIAMNHEAEVAIRAWSRTDSEAWSVREKVDAARERMVAAAYQEVGVPADVASLLGRLAVAVLVGAQHRAERTDRDALREIYSHLQEMTQKIYLASPPKA</sequence>
<dbReference type="InterPro" id="IPR009057">
    <property type="entry name" value="Homeodomain-like_sf"/>
</dbReference>
<feature type="domain" description="HTH tetR-type" evidence="2">
    <location>
        <begin position="3"/>
        <end position="63"/>
    </location>
</feature>
<keyword evidence="1" id="KW-0238">DNA-binding</keyword>
<protein>
    <submittedName>
        <fullName evidence="3">Unannotated protein</fullName>
    </submittedName>
</protein>
<dbReference type="PROSITE" id="PS50977">
    <property type="entry name" value="HTH_TETR_2"/>
    <property type="match status" value="1"/>
</dbReference>
<proteinExistence type="predicted"/>
<evidence type="ECO:0000313" key="5">
    <source>
        <dbReference type="EMBL" id="CAB4936508.1"/>
    </source>
</evidence>
<reference evidence="3" key="1">
    <citation type="submission" date="2020-05" db="EMBL/GenBank/DDBJ databases">
        <authorList>
            <person name="Chiriac C."/>
            <person name="Salcher M."/>
            <person name="Ghai R."/>
            <person name="Kavagutti S V."/>
        </authorList>
    </citation>
    <scope>NUCLEOTIDE SEQUENCE</scope>
</reference>
<dbReference type="SUPFAM" id="SSF46689">
    <property type="entry name" value="Homeodomain-like"/>
    <property type="match status" value="1"/>
</dbReference>
<dbReference type="EMBL" id="CAEZYF010000009">
    <property type="protein sequence ID" value="CAB4724911.1"/>
    <property type="molecule type" value="Genomic_DNA"/>
</dbReference>
<dbReference type="AlphaFoldDB" id="A0A6J6A7C7"/>